<name>A0A229W5H7_ASPFM</name>
<protein>
    <submittedName>
        <fullName evidence="1">Uncharacterized protein</fullName>
    </submittedName>
</protein>
<dbReference type="AlphaFoldDB" id="A0A229W5H7"/>
<reference evidence="1" key="1">
    <citation type="submission" date="2021-08" db="EMBL/GenBank/DDBJ databases">
        <title>Global Aspergillus fumigatus from environmental and clinical sources.</title>
        <authorList>
            <person name="Barber A."/>
            <person name="Sae-Ong T."/>
        </authorList>
    </citation>
    <scope>NUCLEOTIDE SEQUENCE</scope>
    <source>
        <strain evidence="1">NRZ-2016-071</strain>
    </source>
</reference>
<dbReference type="Proteomes" id="UP000813423">
    <property type="component" value="Unassembled WGS sequence"/>
</dbReference>
<sequence>MGTRRLEGMRYGVVAERPGDQAVPLNRICAKGLAMTQVHWMDVSLGGAQSRFKA</sequence>
<dbReference type="EMBL" id="JAIBSC010000028">
    <property type="protein sequence ID" value="KAH1907408.1"/>
    <property type="molecule type" value="Genomic_DNA"/>
</dbReference>
<evidence type="ECO:0000313" key="2">
    <source>
        <dbReference type="Proteomes" id="UP000813423"/>
    </source>
</evidence>
<comment type="caution">
    <text evidence="1">The sequence shown here is derived from an EMBL/GenBank/DDBJ whole genome shotgun (WGS) entry which is preliminary data.</text>
</comment>
<accession>A0A229W5H7</accession>
<gene>
    <name evidence="1" type="ORF">KXV57_004368</name>
</gene>
<organism evidence="1 2">
    <name type="scientific">Aspergillus fumigatus</name>
    <name type="common">Neosartorya fumigata</name>
    <dbReference type="NCBI Taxonomy" id="746128"/>
    <lineage>
        <taxon>Eukaryota</taxon>
        <taxon>Fungi</taxon>
        <taxon>Dikarya</taxon>
        <taxon>Ascomycota</taxon>
        <taxon>Pezizomycotina</taxon>
        <taxon>Eurotiomycetes</taxon>
        <taxon>Eurotiomycetidae</taxon>
        <taxon>Eurotiales</taxon>
        <taxon>Aspergillaceae</taxon>
        <taxon>Aspergillus</taxon>
        <taxon>Aspergillus subgen. Fumigati</taxon>
    </lineage>
</organism>
<proteinExistence type="predicted"/>
<evidence type="ECO:0000313" key="1">
    <source>
        <dbReference type="EMBL" id="KAH1907408.1"/>
    </source>
</evidence>